<accession>A0A1G4XTM5</accession>
<feature type="compositionally biased region" description="Low complexity" evidence="1">
    <location>
        <begin position="114"/>
        <end position="142"/>
    </location>
</feature>
<feature type="compositionally biased region" description="Low complexity" evidence="1">
    <location>
        <begin position="71"/>
        <end position="86"/>
    </location>
</feature>
<keyword evidence="2" id="KW-1133">Transmembrane helix</keyword>
<evidence type="ECO:0000256" key="2">
    <source>
        <dbReference type="SAM" id="Phobius"/>
    </source>
</evidence>
<dbReference type="Proteomes" id="UP000198981">
    <property type="component" value="Unassembled WGS sequence"/>
</dbReference>
<reference evidence="4" key="1">
    <citation type="submission" date="2016-10" db="EMBL/GenBank/DDBJ databases">
        <authorList>
            <person name="Varghese N."/>
            <person name="Submissions S."/>
        </authorList>
    </citation>
    <scope>NUCLEOTIDE SEQUENCE [LARGE SCALE GENOMIC DNA]</scope>
    <source>
        <strain evidence="4">DSM 45722</strain>
    </source>
</reference>
<feature type="transmembrane region" description="Helical" evidence="2">
    <location>
        <begin position="51"/>
        <end position="72"/>
    </location>
</feature>
<keyword evidence="2" id="KW-0472">Membrane</keyword>
<evidence type="ECO:0000313" key="3">
    <source>
        <dbReference type="EMBL" id="SCX44552.1"/>
    </source>
</evidence>
<dbReference type="EMBL" id="FMUH01000002">
    <property type="protein sequence ID" value="SCX44552.1"/>
    <property type="molecule type" value="Genomic_DNA"/>
</dbReference>
<dbReference type="AlphaFoldDB" id="A0A1G4XTM5"/>
<feature type="region of interest" description="Disordered" evidence="1">
    <location>
        <begin position="1"/>
        <end position="49"/>
    </location>
</feature>
<name>A0A1G4XTM5_9ACTN</name>
<dbReference type="RefSeq" id="WP_092801620.1">
    <property type="nucleotide sequence ID" value="NZ_FMUH01000002.1"/>
</dbReference>
<dbReference type="STRING" id="1960309.SAMN03159343_1436"/>
<evidence type="ECO:0000256" key="1">
    <source>
        <dbReference type="SAM" id="MobiDB-lite"/>
    </source>
</evidence>
<keyword evidence="4" id="KW-1185">Reference proteome</keyword>
<proteinExistence type="predicted"/>
<evidence type="ECO:0000313" key="4">
    <source>
        <dbReference type="Proteomes" id="UP000198981"/>
    </source>
</evidence>
<feature type="region of interest" description="Disordered" evidence="1">
    <location>
        <begin position="65"/>
        <end position="142"/>
    </location>
</feature>
<keyword evidence="2" id="KW-0812">Transmembrane</keyword>
<protein>
    <submittedName>
        <fullName evidence="3">Uncharacterized protein</fullName>
    </submittedName>
</protein>
<gene>
    <name evidence="3" type="ORF">SAMN03159343_1436</name>
</gene>
<organism evidence="3 4">
    <name type="scientific">Klenkia marina</name>
    <dbReference type="NCBI Taxonomy" id="1960309"/>
    <lineage>
        <taxon>Bacteria</taxon>
        <taxon>Bacillati</taxon>
        <taxon>Actinomycetota</taxon>
        <taxon>Actinomycetes</taxon>
        <taxon>Geodermatophilales</taxon>
        <taxon>Geodermatophilaceae</taxon>
        <taxon>Klenkia</taxon>
    </lineage>
</organism>
<sequence>MTDPQHPRTEQFPPATPPSDPAVHTQAQPYAGDAPVEEAPHTRRRSGKARVALVAAAAVGLAAVGGGGFAVGRATAPDTATSSTTDQEFPGGGRFGTPPGDGQLVTPPDGDQFGTPPGQDGTTDGITTDGTTTDGATSEPTT</sequence>